<dbReference type="Proteomes" id="UP000461409">
    <property type="component" value="Unassembled WGS sequence"/>
</dbReference>
<dbReference type="SUPFAM" id="SSF51316">
    <property type="entry name" value="Mss4-like"/>
    <property type="match status" value="1"/>
</dbReference>
<dbReference type="InterPro" id="IPR011057">
    <property type="entry name" value="Mss4-like_sf"/>
</dbReference>
<name>A0A844XIF1_9SPHN</name>
<evidence type="ECO:0000256" key="1">
    <source>
        <dbReference type="ARBA" id="ARBA00005495"/>
    </source>
</evidence>
<keyword evidence="3" id="KW-0862">Zinc</keyword>
<dbReference type="PANTHER" id="PTHR28620:SF1">
    <property type="entry name" value="CENP-V_GFA DOMAIN-CONTAINING PROTEIN"/>
    <property type="match status" value="1"/>
</dbReference>
<reference evidence="5 6" key="2">
    <citation type="submission" date="2020-02" db="EMBL/GenBank/DDBJ databases">
        <title>Erythrobacter dongmakensis sp. nov., isolated from a tidal mudflat.</title>
        <authorList>
            <person name="Kim I.S."/>
        </authorList>
    </citation>
    <scope>NUCLEOTIDE SEQUENCE [LARGE SCALE GENOMIC DNA]</scope>
    <source>
        <strain evidence="5 6">GH3-10</strain>
    </source>
</reference>
<protein>
    <submittedName>
        <fullName evidence="5">GFA family protein</fullName>
    </submittedName>
</protein>
<dbReference type="InterPro" id="IPR052355">
    <property type="entry name" value="CENP-V-like"/>
</dbReference>
<dbReference type="GO" id="GO:0046872">
    <property type="term" value="F:metal ion binding"/>
    <property type="evidence" value="ECO:0007669"/>
    <property type="project" value="UniProtKB-KW"/>
</dbReference>
<dbReference type="PANTHER" id="PTHR28620">
    <property type="entry name" value="CENTROMERE PROTEIN V"/>
    <property type="match status" value="1"/>
</dbReference>
<reference evidence="5 6" key="1">
    <citation type="submission" date="2019-12" db="EMBL/GenBank/DDBJ databases">
        <authorList>
            <person name="Lee S.D."/>
        </authorList>
    </citation>
    <scope>NUCLEOTIDE SEQUENCE [LARGE SCALE GENOMIC DNA]</scope>
    <source>
        <strain evidence="5 6">GH3-10</strain>
    </source>
</reference>
<dbReference type="GO" id="GO:0016846">
    <property type="term" value="F:carbon-sulfur lyase activity"/>
    <property type="evidence" value="ECO:0007669"/>
    <property type="project" value="InterPro"/>
</dbReference>
<dbReference type="RefSeq" id="WP_160487011.1">
    <property type="nucleotide sequence ID" value="NZ_WUBR01000004.1"/>
</dbReference>
<evidence type="ECO:0000313" key="6">
    <source>
        <dbReference type="Proteomes" id="UP000461409"/>
    </source>
</evidence>
<keyword evidence="6" id="KW-1185">Reference proteome</keyword>
<evidence type="ECO:0000256" key="2">
    <source>
        <dbReference type="ARBA" id="ARBA00022723"/>
    </source>
</evidence>
<comment type="caution">
    <text evidence="5">The sequence shown here is derived from an EMBL/GenBank/DDBJ whole genome shotgun (WGS) entry which is preliminary data.</text>
</comment>
<organism evidence="5 6">
    <name type="scientific">Aurantiacibacter rhizosphaerae</name>
    <dbReference type="NCBI Taxonomy" id="2691582"/>
    <lineage>
        <taxon>Bacteria</taxon>
        <taxon>Pseudomonadati</taxon>
        <taxon>Pseudomonadota</taxon>
        <taxon>Alphaproteobacteria</taxon>
        <taxon>Sphingomonadales</taxon>
        <taxon>Erythrobacteraceae</taxon>
        <taxon>Aurantiacibacter</taxon>
    </lineage>
</organism>
<evidence type="ECO:0000259" key="4">
    <source>
        <dbReference type="PROSITE" id="PS51891"/>
    </source>
</evidence>
<dbReference type="EMBL" id="WUBR01000004">
    <property type="protein sequence ID" value="MWV29345.1"/>
    <property type="molecule type" value="Genomic_DNA"/>
</dbReference>
<evidence type="ECO:0000313" key="5">
    <source>
        <dbReference type="EMBL" id="MWV29345.1"/>
    </source>
</evidence>
<evidence type="ECO:0000256" key="3">
    <source>
        <dbReference type="ARBA" id="ARBA00022833"/>
    </source>
</evidence>
<dbReference type="InterPro" id="IPR006913">
    <property type="entry name" value="CENP-V/GFA"/>
</dbReference>
<dbReference type="Pfam" id="PF04828">
    <property type="entry name" value="GFA"/>
    <property type="match status" value="1"/>
</dbReference>
<comment type="similarity">
    <text evidence="1">Belongs to the Gfa family.</text>
</comment>
<sequence length="148" mass="16177">MSVKRKGSCHCGTVRFEADFPDDRLVPSRCNCSICAMKGSVAVYVPTAALTVTAGEESLSCYSFNTMAAKHHFCAKCGIHCFHQARSDPDKFAINAATLEGVLPYEDFAEVPVFNGQRHVDDFGGERTQAGWLRFEATPGKVWPKGVI</sequence>
<dbReference type="Gene3D" id="2.170.150.70">
    <property type="match status" value="1"/>
</dbReference>
<dbReference type="AlphaFoldDB" id="A0A844XIF1"/>
<proteinExistence type="inferred from homology"/>
<gene>
    <name evidence="5" type="ORF">GRF63_15690</name>
</gene>
<feature type="domain" description="CENP-V/GFA" evidence="4">
    <location>
        <begin position="5"/>
        <end position="106"/>
    </location>
</feature>
<keyword evidence="2" id="KW-0479">Metal-binding</keyword>
<accession>A0A844XIF1</accession>
<dbReference type="PROSITE" id="PS51891">
    <property type="entry name" value="CENP_V_GFA"/>
    <property type="match status" value="1"/>
</dbReference>